<dbReference type="SMART" id="SM00563">
    <property type="entry name" value="PlsC"/>
    <property type="match status" value="1"/>
</dbReference>
<keyword evidence="2" id="KW-0012">Acyltransferase</keyword>
<evidence type="ECO:0000313" key="6">
    <source>
        <dbReference type="Proteomes" id="UP001499987"/>
    </source>
</evidence>
<keyword evidence="1" id="KW-0808">Transferase</keyword>
<dbReference type="InterPro" id="IPR002123">
    <property type="entry name" value="Plipid/glycerol_acylTrfase"/>
</dbReference>
<dbReference type="RefSeq" id="WP_344627167.1">
    <property type="nucleotide sequence ID" value="NZ_BAAALD010000091.1"/>
</dbReference>
<feature type="region of interest" description="Disordered" evidence="3">
    <location>
        <begin position="212"/>
        <end position="241"/>
    </location>
</feature>
<evidence type="ECO:0000313" key="5">
    <source>
        <dbReference type="EMBL" id="GAA1114302.1"/>
    </source>
</evidence>
<evidence type="ECO:0000256" key="2">
    <source>
        <dbReference type="ARBA" id="ARBA00023315"/>
    </source>
</evidence>
<dbReference type="PANTHER" id="PTHR10434">
    <property type="entry name" value="1-ACYL-SN-GLYCEROL-3-PHOSPHATE ACYLTRANSFERASE"/>
    <property type="match status" value="1"/>
</dbReference>
<dbReference type="SUPFAM" id="SSF69593">
    <property type="entry name" value="Glycerol-3-phosphate (1)-acyltransferase"/>
    <property type="match status" value="1"/>
</dbReference>
<accession>A0ABN1U3Q5</accession>
<gene>
    <name evidence="5" type="ORF">GCM10009663_63700</name>
</gene>
<evidence type="ECO:0000256" key="3">
    <source>
        <dbReference type="SAM" id="MobiDB-lite"/>
    </source>
</evidence>
<feature type="domain" description="Phospholipid/glycerol acyltransferase" evidence="4">
    <location>
        <begin position="30"/>
        <end position="151"/>
    </location>
</feature>
<reference evidence="5 6" key="1">
    <citation type="journal article" date="2019" name="Int. J. Syst. Evol. Microbiol.">
        <title>The Global Catalogue of Microorganisms (GCM) 10K type strain sequencing project: providing services to taxonomists for standard genome sequencing and annotation.</title>
        <authorList>
            <consortium name="The Broad Institute Genomics Platform"/>
            <consortium name="The Broad Institute Genome Sequencing Center for Infectious Disease"/>
            <person name="Wu L."/>
            <person name="Ma J."/>
        </authorList>
    </citation>
    <scope>NUCLEOTIDE SEQUENCE [LARGE SCALE GENOMIC DNA]</scope>
    <source>
        <strain evidence="5 6">JCM 13002</strain>
    </source>
</reference>
<dbReference type="PANTHER" id="PTHR10434:SF11">
    <property type="entry name" value="1-ACYL-SN-GLYCEROL-3-PHOSPHATE ACYLTRANSFERASE"/>
    <property type="match status" value="1"/>
</dbReference>
<dbReference type="EMBL" id="BAAALD010000091">
    <property type="protein sequence ID" value="GAA1114302.1"/>
    <property type="molecule type" value="Genomic_DNA"/>
</dbReference>
<sequence>MLSRTVSALVPVLGRLSVSSETAGPVAPGSIVAANHSSLADPGVVLAALHRLGTEPVVMATAGLWRVPLLGRLLRGGGHIPVHRGTARAAAALDLAAEALADGRVVLIYGEGGLPKRRDPRDAEPGAFRTGLARLAAVSGAPVVPLGQCGARRLSSGSTAKQLAGFATAPLRRPALHVHLGAPLHLGGDTAEATAAAHRAVTAAWRTAEQHLHGDAGHPGGPDRSPVTPRKHSPAGQPSAS</sequence>
<name>A0ABN1U3Q5_9ACTN</name>
<evidence type="ECO:0000256" key="1">
    <source>
        <dbReference type="ARBA" id="ARBA00022679"/>
    </source>
</evidence>
<dbReference type="Proteomes" id="UP001499987">
    <property type="component" value="Unassembled WGS sequence"/>
</dbReference>
<protein>
    <recommendedName>
        <fullName evidence="4">Phospholipid/glycerol acyltransferase domain-containing protein</fullName>
    </recommendedName>
</protein>
<dbReference type="CDD" id="cd07989">
    <property type="entry name" value="LPLAT_AGPAT-like"/>
    <property type="match status" value="1"/>
</dbReference>
<dbReference type="Pfam" id="PF01553">
    <property type="entry name" value="Acyltransferase"/>
    <property type="match status" value="1"/>
</dbReference>
<proteinExistence type="predicted"/>
<evidence type="ECO:0000259" key="4">
    <source>
        <dbReference type="SMART" id="SM00563"/>
    </source>
</evidence>
<comment type="caution">
    <text evidence="5">The sequence shown here is derived from an EMBL/GenBank/DDBJ whole genome shotgun (WGS) entry which is preliminary data.</text>
</comment>
<keyword evidence="6" id="KW-1185">Reference proteome</keyword>
<organism evidence="5 6">
    <name type="scientific">Kitasatospora arboriphila</name>
    <dbReference type="NCBI Taxonomy" id="258052"/>
    <lineage>
        <taxon>Bacteria</taxon>
        <taxon>Bacillati</taxon>
        <taxon>Actinomycetota</taxon>
        <taxon>Actinomycetes</taxon>
        <taxon>Kitasatosporales</taxon>
        <taxon>Streptomycetaceae</taxon>
        <taxon>Kitasatospora</taxon>
    </lineage>
</organism>